<dbReference type="EMBL" id="BMKF01000001">
    <property type="protein sequence ID" value="GGB66650.1"/>
    <property type="molecule type" value="Genomic_DNA"/>
</dbReference>
<sequence length="177" mass="18931">MSGISRLWREAGPTSRLIIGFLMVALVGIVGLTPKSLFDQELVWPYAALVAAVGWGRSGVAFRPMVLLVILGVAQDVSAYAPLGCFGFINLSVFGLSAAFSRAFDRERAPIISMAAPVVLYAIAFSLVWLLASFASGHVVQVSPLISAMVVTYVMHMLMAPVFDLGRRIVPLTGSMV</sequence>
<feature type="transmembrane region" description="Helical" evidence="1">
    <location>
        <begin position="79"/>
        <end position="99"/>
    </location>
</feature>
<protein>
    <recommendedName>
        <fullName evidence="4">Rod shape-determining protein MreD</fullName>
    </recommendedName>
</protein>
<feature type="transmembrane region" description="Helical" evidence="1">
    <location>
        <begin position="111"/>
        <end position="132"/>
    </location>
</feature>
<reference evidence="3" key="1">
    <citation type="journal article" date="2019" name="Int. J. Syst. Evol. Microbiol.">
        <title>The Global Catalogue of Microorganisms (GCM) 10K type strain sequencing project: providing services to taxonomists for standard genome sequencing and annotation.</title>
        <authorList>
            <consortium name="The Broad Institute Genomics Platform"/>
            <consortium name="The Broad Institute Genome Sequencing Center for Infectious Disease"/>
            <person name="Wu L."/>
            <person name="Ma J."/>
        </authorList>
    </citation>
    <scope>NUCLEOTIDE SEQUENCE [LARGE SCALE GENOMIC DNA]</scope>
    <source>
        <strain evidence="3">CGMCC 1.15928</strain>
    </source>
</reference>
<keyword evidence="1" id="KW-1133">Transmembrane helix</keyword>
<evidence type="ECO:0000313" key="2">
    <source>
        <dbReference type="EMBL" id="GGB66650.1"/>
    </source>
</evidence>
<gene>
    <name evidence="2" type="ORF">GCM10011503_14280</name>
</gene>
<dbReference type="Proteomes" id="UP000628854">
    <property type="component" value="Unassembled WGS sequence"/>
</dbReference>
<comment type="caution">
    <text evidence="2">The sequence shown here is derived from an EMBL/GenBank/DDBJ whole genome shotgun (WGS) entry which is preliminary data.</text>
</comment>
<evidence type="ECO:0000313" key="3">
    <source>
        <dbReference type="Proteomes" id="UP000628854"/>
    </source>
</evidence>
<feature type="transmembrane region" description="Helical" evidence="1">
    <location>
        <begin position="144"/>
        <end position="163"/>
    </location>
</feature>
<keyword evidence="1" id="KW-0472">Membrane</keyword>
<evidence type="ECO:0000256" key="1">
    <source>
        <dbReference type="SAM" id="Phobius"/>
    </source>
</evidence>
<keyword evidence="1" id="KW-0812">Transmembrane</keyword>
<proteinExistence type="predicted"/>
<feature type="transmembrane region" description="Helical" evidence="1">
    <location>
        <begin position="17"/>
        <end position="34"/>
    </location>
</feature>
<keyword evidence="3" id="KW-1185">Reference proteome</keyword>
<evidence type="ECO:0008006" key="4">
    <source>
        <dbReference type="Google" id="ProtNLM"/>
    </source>
</evidence>
<organism evidence="2 3">
    <name type="scientific">Henriciella pelagia</name>
    <dbReference type="NCBI Taxonomy" id="1977912"/>
    <lineage>
        <taxon>Bacteria</taxon>
        <taxon>Pseudomonadati</taxon>
        <taxon>Pseudomonadota</taxon>
        <taxon>Alphaproteobacteria</taxon>
        <taxon>Hyphomonadales</taxon>
        <taxon>Hyphomonadaceae</taxon>
        <taxon>Henriciella</taxon>
    </lineage>
</organism>
<accession>A0ABQ1JI77</accession>
<feature type="transmembrane region" description="Helical" evidence="1">
    <location>
        <begin position="46"/>
        <end position="73"/>
    </location>
</feature>
<name>A0ABQ1JI77_9PROT</name>